<dbReference type="InterPro" id="IPR007969">
    <property type="entry name" value="DUF732"/>
</dbReference>
<organism evidence="3 4">
    <name type="scientific">Mycobacterium phage phiT46-1</name>
    <dbReference type="NCBI Taxonomy" id="2775045"/>
    <lineage>
        <taxon>Viruses</taxon>
        <taxon>Duplodnaviria</taxon>
        <taxon>Heunggongvirae</taxon>
        <taxon>Uroviricota</taxon>
        <taxon>Caudoviricetes</taxon>
        <taxon>Mycoabscvirus</taxon>
        <taxon>Mycoabscvirus phiT46-1</taxon>
    </lineage>
</organism>
<accession>A0A7T1X3B4</accession>
<name>A0A7T1X3B4_9CAUD</name>
<sequence>MPNRQESHRQRPYHQLYKGVGMQHRSSARPTRLLIAAGVGATVAALASPAPAHADPVIDYTGKTAPTVCALLDSTPTFGGIAVVGQLIHNDGLTYEAAGRVIKLSIEAFCPRHVALWNRFVDSANSQTPDHTPAVPAPAPTRVA</sequence>
<dbReference type="RefSeq" id="YP_010050666.1">
    <property type="nucleotide sequence ID" value="NC_054432.1"/>
</dbReference>
<feature type="region of interest" description="Disordered" evidence="1">
    <location>
        <begin position="125"/>
        <end position="144"/>
    </location>
</feature>
<gene>
    <name evidence="3" type="primary">43</name>
    <name evidence="3" type="ORF">PHIT46-1_43</name>
</gene>
<evidence type="ECO:0000259" key="2">
    <source>
        <dbReference type="Pfam" id="PF05305"/>
    </source>
</evidence>
<dbReference type="GeneID" id="63911400"/>
<protein>
    <recommendedName>
        <fullName evidence="2">DUF732 domain-containing protein</fullName>
    </recommendedName>
</protein>
<dbReference type="EMBL" id="MW353181">
    <property type="protein sequence ID" value="QPP19677.1"/>
    <property type="molecule type" value="Genomic_DNA"/>
</dbReference>
<feature type="domain" description="DUF732" evidence="2">
    <location>
        <begin position="59"/>
        <end position="111"/>
    </location>
</feature>
<reference evidence="3 4" key="1">
    <citation type="submission" date="2020-12" db="EMBL/GenBank/DDBJ databases">
        <authorList>
            <person name="Amarh E.D."/>
            <person name="Dedrick R.M."/>
            <person name="Garlena R.A."/>
            <person name="Russell D.A."/>
            <person name="Jacobs-Sera D."/>
            <person name="Hatfull G.F."/>
        </authorList>
    </citation>
    <scope>NUCLEOTIDE SEQUENCE [LARGE SCALE GENOMIC DNA]</scope>
</reference>
<evidence type="ECO:0000313" key="4">
    <source>
        <dbReference type="Proteomes" id="UP000594984"/>
    </source>
</evidence>
<dbReference type="Proteomes" id="UP000594984">
    <property type="component" value="Segment"/>
</dbReference>
<keyword evidence="4" id="KW-1185">Reference proteome</keyword>
<evidence type="ECO:0000256" key="1">
    <source>
        <dbReference type="SAM" id="MobiDB-lite"/>
    </source>
</evidence>
<dbReference type="Pfam" id="PF05305">
    <property type="entry name" value="DUF732"/>
    <property type="match status" value="1"/>
</dbReference>
<evidence type="ECO:0000313" key="3">
    <source>
        <dbReference type="EMBL" id="QPP19677.1"/>
    </source>
</evidence>
<dbReference type="KEGG" id="vg:63911400"/>
<proteinExistence type="predicted"/>
<feature type="compositionally biased region" description="Pro residues" evidence="1">
    <location>
        <begin position="135"/>
        <end position="144"/>
    </location>
</feature>